<reference evidence="1 2" key="1">
    <citation type="submission" date="2020-04" db="EMBL/GenBank/DDBJ databases">
        <authorList>
            <person name="Pieper L."/>
        </authorList>
    </citation>
    <scope>NUCLEOTIDE SEQUENCE [LARGE SCALE GENOMIC DNA]</scope>
    <source>
        <strain evidence="1 2">F22</strain>
    </source>
</reference>
<accession>A0A849XWQ1</accession>
<comment type="caution">
    <text evidence="1">The sequence shown here is derived from an EMBL/GenBank/DDBJ whole genome shotgun (WGS) entry which is preliminary data.</text>
</comment>
<proteinExistence type="predicted"/>
<dbReference type="Proteomes" id="UP000554488">
    <property type="component" value="Unassembled WGS sequence"/>
</dbReference>
<dbReference type="EMBL" id="JABWDC010000014">
    <property type="protein sequence ID" value="NUN86070.1"/>
    <property type="molecule type" value="Genomic_DNA"/>
</dbReference>
<dbReference type="AlphaFoldDB" id="A0A849XWQ1"/>
<evidence type="ECO:0000313" key="2">
    <source>
        <dbReference type="Proteomes" id="UP000554488"/>
    </source>
</evidence>
<evidence type="ECO:0000313" key="1">
    <source>
        <dbReference type="EMBL" id="NUN86070.1"/>
    </source>
</evidence>
<name>A0A849XWQ1_9FIRM</name>
<sequence>MDRYEVMAGKMAPLTDGAHRKWGFAGKVETRSYERLVDALIDFVETGDGLKARFLTGFAACLAADRKSVENRGFGVAVRKVQCHRGEDGTVRVSSVETMHERRYTVDDWRYDTAHCEQTENGQKG</sequence>
<organism evidence="1 2">
    <name type="scientific">Coprococcus comes</name>
    <dbReference type="NCBI Taxonomy" id="410072"/>
    <lineage>
        <taxon>Bacteria</taxon>
        <taxon>Bacillati</taxon>
        <taxon>Bacillota</taxon>
        <taxon>Clostridia</taxon>
        <taxon>Lachnospirales</taxon>
        <taxon>Lachnospiraceae</taxon>
        <taxon>Coprococcus</taxon>
    </lineage>
</organism>
<gene>
    <name evidence="1" type="ORF">HUU93_05525</name>
</gene>
<reference evidence="1 2" key="2">
    <citation type="submission" date="2020-07" db="EMBL/GenBank/DDBJ databases">
        <title>Bacterial metabolism rescues the inhibition of intestinal drug absorption by food and drug additives.</title>
        <authorList>
            <person name="Zou L."/>
            <person name="Spanogiannopoulos P."/>
            <person name="Chien H.-C."/>
            <person name="Pieper L.M."/>
            <person name="Cai W."/>
            <person name="Khuri N."/>
            <person name="Pottel J."/>
            <person name="Vora B."/>
            <person name="Ni Z."/>
            <person name="Tsakalozou E."/>
            <person name="Zhang W."/>
            <person name="Shoichet B.K."/>
            <person name="Giacomini K.M."/>
            <person name="Turnbaugh P.J."/>
        </authorList>
    </citation>
    <scope>NUCLEOTIDE SEQUENCE [LARGE SCALE GENOMIC DNA]</scope>
    <source>
        <strain evidence="1 2">F22</strain>
    </source>
</reference>
<dbReference type="RefSeq" id="WP_175305484.1">
    <property type="nucleotide sequence ID" value="NZ_JABWDC010000014.1"/>
</dbReference>
<protein>
    <submittedName>
        <fullName evidence="1">Uncharacterized protein</fullName>
    </submittedName>
</protein>